<dbReference type="AlphaFoldDB" id="A0A831PLN4"/>
<dbReference type="Proteomes" id="UP000885648">
    <property type="component" value="Unassembled WGS sequence"/>
</dbReference>
<organism evidence="1">
    <name type="scientific">Methanofollis liminatans</name>
    <dbReference type="NCBI Taxonomy" id="2201"/>
    <lineage>
        <taxon>Archaea</taxon>
        <taxon>Methanobacteriati</taxon>
        <taxon>Methanobacteriota</taxon>
        <taxon>Stenosarchaea group</taxon>
        <taxon>Methanomicrobia</taxon>
        <taxon>Methanomicrobiales</taxon>
        <taxon>Methanomicrobiaceae</taxon>
        <taxon>Methanofollis</taxon>
    </lineage>
</organism>
<gene>
    <name evidence="1" type="ORF">ENN52_04980</name>
</gene>
<feature type="non-terminal residue" evidence="1">
    <location>
        <position position="107"/>
    </location>
</feature>
<dbReference type="EMBL" id="DSBY01000206">
    <property type="protein sequence ID" value="HDS63466.1"/>
    <property type="molecule type" value="Genomic_DNA"/>
</dbReference>
<dbReference type="InterPro" id="IPR004601">
    <property type="entry name" value="UvdE"/>
</dbReference>
<name>A0A831PLN4_9EURY</name>
<dbReference type="Gene3D" id="3.20.20.150">
    <property type="entry name" value="Divalent-metal-dependent TIM barrel enzymes"/>
    <property type="match status" value="1"/>
</dbReference>
<dbReference type="GO" id="GO:0009411">
    <property type="term" value="P:response to UV"/>
    <property type="evidence" value="ECO:0007669"/>
    <property type="project" value="InterPro"/>
</dbReference>
<sequence length="107" mass="11661">MTILMKIGYPCANRSIGCSPSRTFDLRVFSRDHLILTIAENLSCLARILEFNRKAGLYFFVIGPGLIPYATHPANTLNWAEEFAADFAAVGAFVRDAGMQGCGSRSG</sequence>
<protein>
    <submittedName>
        <fullName evidence="1">Uncharacterized protein</fullName>
    </submittedName>
</protein>
<reference evidence="1" key="1">
    <citation type="journal article" date="2020" name="mSystems">
        <title>Genome- and Community-Level Interaction Insights into Carbon Utilization and Element Cycling Functions of Hydrothermarchaeota in Hydrothermal Sediment.</title>
        <authorList>
            <person name="Zhou Z."/>
            <person name="Liu Y."/>
            <person name="Xu W."/>
            <person name="Pan J."/>
            <person name="Luo Z.H."/>
            <person name="Li M."/>
        </authorList>
    </citation>
    <scope>NUCLEOTIDE SEQUENCE</scope>
    <source>
        <strain evidence="1">SpSt-1183</strain>
    </source>
</reference>
<proteinExistence type="predicted"/>
<comment type="caution">
    <text evidence="1">The sequence shown here is derived from an EMBL/GenBank/DDBJ whole genome shotgun (WGS) entry which is preliminary data.</text>
</comment>
<accession>A0A831PLN4</accession>
<dbReference type="GO" id="GO:0006289">
    <property type="term" value="P:nucleotide-excision repair"/>
    <property type="evidence" value="ECO:0007669"/>
    <property type="project" value="InterPro"/>
</dbReference>
<dbReference type="GO" id="GO:0004519">
    <property type="term" value="F:endonuclease activity"/>
    <property type="evidence" value="ECO:0007669"/>
    <property type="project" value="InterPro"/>
</dbReference>
<dbReference type="Pfam" id="PF03851">
    <property type="entry name" value="UvdE"/>
    <property type="match status" value="1"/>
</dbReference>
<evidence type="ECO:0000313" key="1">
    <source>
        <dbReference type="EMBL" id="HDS63466.1"/>
    </source>
</evidence>